<dbReference type="EMBL" id="KB310907">
    <property type="protein sequence ID" value="ELT90479.1"/>
    <property type="molecule type" value="Genomic_DNA"/>
</dbReference>
<dbReference type="Pfam" id="PF13519">
    <property type="entry name" value="VWA_2"/>
    <property type="match status" value="1"/>
</dbReference>
<dbReference type="OMA" id="RADYITW"/>
<dbReference type="GO" id="GO:0005891">
    <property type="term" value="C:voltage-gated calcium channel complex"/>
    <property type="evidence" value="ECO:0007669"/>
    <property type="project" value="TreeGrafter"/>
</dbReference>
<gene>
    <name evidence="3" type="ORF">CAPTEDRAFT_196424</name>
</gene>
<dbReference type="Proteomes" id="UP000014760">
    <property type="component" value="Unassembled WGS sequence"/>
</dbReference>
<dbReference type="PANTHER" id="PTHR10166:SF66">
    <property type="entry name" value="VWFA AND CACHE DOMAIN-CONTAINING PROTEIN CG16868"/>
    <property type="match status" value="1"/>
</dbReference>
<reference evidence="5" key="1">
    <citation type="submission" date="2012-12" db="EMBL/GenBank/DDBJ databases">
        <authorList>
            <person name="Hellsten U."/>
            <person name="Grimwood J."/>
            <person name="Chapman J.A."/>
            <person name="Shapiro H."/>
            <person name="Aerts A."/>
            <person name="Otillar R.P."/>
            <person name="Terry A.Y."/>
            <person name="Boore J.L."/>
            <person name="Simakov O."/>
            <person name="Marletaz F."/>
            <person name="Cho S.-J."/>
            <person name="Edsinger-Gonzales E."/>
            <person name="Havlak P."/>
            <person name="Kuo D.-H."/>
            <person name="Larsson T."/>
            <person name="Lv J."/>
            <person name="Arendt D."/>
            <person name="Savage R."/>
            <person name="Osoegawa K."/>
            <person name="de Jong P."/>
            <person name="Lindberg D.R."/>
            <person name="Seaver E.C."/>
            <person name="Weisblat D.A."/>
            <person name="Putnam N.H."/>
            <person name="Grigoriev I.V."/>
            <person name="Rokhsar D.S."/>
        </authorList>
    </citation>
    <scope>NUCLEOTIDE SEQUENCE</scope>
    <source>
        <strain evidence="5">I ESC-2004</strain>
    </source>
</reference>
<dbReference type="HOGENOM" id="CLU_393420_0_0_1"/>
<dbReference type="STRING" id="283909.R7T9U5"/>
<dbReference type="InterPro" id="IPR051173">
    <property type="entry name" value="Ca_channel_alpha-2/delta"/>
</dbReference>
<organism evidence="3">
    <name type="scientific">Capitella teleta</name>
    <name type="common">Polychaete worm</name>
    <dbReference type="NCBI Taxonomy" id="283909"/>
    <lineage>
        <taxon>Eukaryota</taxon>
        <taxon>Metazoa</taxon>
        <taxon>Spiralia</taxon>
        <taxon>Lophotrochozoa</taxon>
        <taxon>Annelida</taxon>
        <taxon>Polychaeta</taxon>
        <taxon>Sedentaria</taxon>
        <taxon>Scolecida</taxon>
        <taxon>Capitellidae</taxon>
        <taxon>Capitella</taxon>
    </lineage>
</organism>
<keyword evidence="5" id="KW-1185">Reference proteome</keyword>
<dbReference type="InterPro" id="IPR036465">
    <property type="entry name" value="vWFA_dom_sf"/>
</dbReference>
<proteinExistence type="predicted"/>
<feature type="chain" id="PRO_5008786778" description="VWFA domain-containing protein" evidence="1">
    <location>
        <begin position="20"/>
        <end position="701"/>
    </location>
</feature>
<evidence type="ECO:0000259" key="2">
    <source>
        <dbReference type="PROSITE" id="PS50234"/>
    </source>
</evidence>
<dbReference type="PROSITE" id="PS50234">
    <property type="entry name" value="VWFA"/>
    <property type="match status" value="1"/>
</dbReference>
<reference evidence="4" key="3">
    <citation type="submission" date="2015-06" db="UniProtKB">
        <authorList>
            <consortium name="EnsemblMetazoa"/>
        </authorList>
    </citation>
    <scope>IDENTIFICATION</scope>
</reference>
<feature type="domain" description="VWFA" evidence="2">
    <location>
        <begin position="205"/>
        <end position="415"/>
    </location>
</feature>
<evidence type="ECO:0000313" key="5">
    <source>
        <dbReference type="Proteomes" id="UP000014760"/>
    </source>
</evidence>
<sequence>MKLRLNILLLFFFAQRTSSSFEASSALTKKLQNFINDRLGVQRMQDHLDASQFTTTPVESSNLLKTLSESLSVKFTERVEVVQKLRDEVEKRWASLSSSSHAAVSKCCSDLDIHEIDSNFQQIVDRTEACHHGQGLAMNPSKFVDNIIINVMKENLYQYPSIKFQYVGTEEGVTTVFPKFKTCSSTYDPRFRPWYVEAATPEPKDVVVVIDISGSMKNLYQKRTLLDIAKEAADTVITTLNPNDRVGIISFSDNANSATEDTNKINCKSTELAIATPHNKAYLKSYISSLNAHGGTIYSSALSLAFDFFSDSTANDQVILFLTDGKPGEDNQGILQTISQKNEKLGNKVAILTYGLGGLITSVCLPFYYKSNLKGVTCVDISMSDLLSDVAFFGRTDSSYAFIMDSVGRLLMHPLLPSPQSITDDPIFLQATSLETFPEAKDVVASMLRGKSGSEAFPSLRVLSRGDSIVEGSLSTMFDSIYSWTQLTPHGFALCIVTVVDDIETLPSISANPYENFRYHRLDLDPNSEMCQYFGAAATIGNGRTTSLSQFKLCLSSAGSTVHLSPAAFDKPYLQLIREETTLDVERYKSYFVGNRVSSSMFKGFVYDYVVLSAYFDDLLRQADDYEELLDSFIWAYVGFNVGVFRLYPGSRLVQDYEPVQRRWYKRALAQKGNIAFSTPYEDNFGAGAVITMSKTLYAGR</sequence>
<dbReference type="PANTHER" id="PTHR10166">
    <property type="entry name" value="VOLTAGE-DEPENDENT CALCIUM CHANNEL SUBUNIT ALPHA-2/DELTA-RELATED"/>
    <property type="match status" value="1"/>
</dbReference>
<dbReference type="Gene3D" id="3.30.450.20">
    <property type="entry name" value="PAS domain"/>
    <property type="match status" value="2"/>
</dbReference>
<dbReference type="SMART" id="SM00327">
    <property type="entry name" value="VWA"/>
    <property type="match status" value="1"/>
</dbReference>
<evidence type="ECO:0000313" key="3">
    <source>
        <dbReference type="EMBL" id="ELT90479.1"/>
    </source>
</evidence>
<dbReference type="EnsemblMetazoa" id="CapteT196424">
    <property type="protein sequence ID" value="CapteP196424"/>
    <property type="gene ID" value="CapteG196424"/>
</dbReference>
<evidence type="ECO:0000256" key="1">
    <source>
        <dbReference type="SAM" id="SignalP"/>
    </source>
</evidence>
<reference evidence="3 5" key="2">
    <citation type="journal article" date="2013" name="Nature">
        <title>Insights into bilaterian evolution from three spiralian genomes.</title>
        <authorList>
            <person name="Simakov O."/>
            <person name="Marletaz F."/>
            <person name="Cho S.J."/>
            <person name="Edsinger-Gonzales E."/>
            <person name="Havlak P."/>
            <person name="Hellsten U."/>
            <person name="Kuo D.H."/>
            <person name="Larsson T."/>
            <person name="Lv J."/>
            <person name="Arendt D."/>
            <person name="Savage R."/>
            <person name="Osoegawa K."/>
            <person name="de Jong P."/>
            <person name="Grimwood J."/>
            <person name="Chapman J.A."/>
            <person name="Shapiro H."/>
            <person name="Aerts A."/>
            <person name="Otillar R.P."/>
            <person name="Terry A.Y."/>
            <person name="Boore J.L."/>
            <person name="Grigoriev I.V."/>
            <person name="Lindberg D.R."/>
            <person name="Seaver E.C."/>
            <person name="Weisblat D.A."/>
            <person name="Putnam N.H."/>
            <person name="Rokhsar D.S."/>
        </authorList>
    </citation>
    <scope>NUCLEOTIDE SEQUENCE</scope>
    <source>
        <strain evidence="3 5">I ESC-2004</strain>
    </source>
</reference>
<protein>
    <recommendedName>
        <fullName evidence="2">VWFA domain-containing protein</fullName>
    </recommendedName>
</protein>
<dbReference type="OrthoDB" id="6365798at2759"/>
<feature type="signal peptide" evidence="1">
    <location>
        <begin position="1"/>
        <end position="19"/>
    </location>
</feature>
<dbReference type="SUPFAM" id="SSF53300">
    <property type="entry name" value="vWA-like"/>
    <property type="match status" value="1"/>
</dbReference>
<keyword evidence="1" id="KW-0732">Signal</keyword>
<accession>R7T9U5</accession>
<dbReference type="AlphaFoldDB" id="R7T9U5"/>
<dbReference type="InterPro" id="IPR002035">
    <property type="entry name" value="VWF_A"/>
</dbReference>
<name>R7T9U5_CAPTE</name>
<dbReference type="GO" id="GO:0005245">
    <property type="term" value="F:voltage-gated calcium channel activity"/>
    <property type="evidence" value="ECO:0007669"/>
    <property type="project" value="TreeGrafter"/>
</dbReference>
<dbReference type="EMBL" id="AMQN01014352">
    <property type="status" value="NOT_ANNOTATED_CDS"/>
    <property type="molecule type" value="Genomic_DNA"/>
</dbReference>
<dbReference type="Gene3D" id="3.40.50.410">
    <property type="entry name" value="von Willebrand factor, type A domain"/>
    <property type="match status" value="1"/>
</dbReference>
<evidence type="ECO:0000313" key="4">
    <source>
        <dbReference type="EnsemblMetazoa" id="CapteP196424"/>
    </source>
</evidence>